<accession>A0A7C9PH87</accession>
<dbReference type="Proteomes" id="UP000484255">
    <property type="component" value="Unassembled WGS sequence"/>
</dbReference>
<dbReference type="Gene3D" id="2.60.40.10">
    <property type="entry name" value="Immunoglobulins"/>
    <property type="match status" value="1"/>
</dbReference>
<dbReference type="Pfam" id="PF01835">
    <property type="entry name" value="MG2"/>
    <property type="match status" value="1"/>
</dbReference>
<dbReference type="InterPro" id="IPR002890">
    <property type="entry name" value="MG2"/>
</dbReference>
<comment type="caution">
    <text evidence="5">The sequence shown here is derived from an EMBL/GenBank/DDBJ whole genome shotgun (WGS) entry which is preliminary data.</text>
</comment>
<dbReference type="GO" id="GO:0004866">
    <property type="term" value="F:endopeptidase inhibitor activity"/>
    <property type="evidence" value="ECO:0007669"/>
    <property type="project" value="InterPro"/>
</dbReference>
<dbReference type="InterPro" id="IPR011625">
    <property type="entry name" value="A2M_N_BRD"/>
</dbReference>
<dbReference type="PANTHER" id="PTHR40094">
    <property type="entry name" value="ALPHA-2-MACROGLOBULIN HOMOLOG"/>
    <property type="match status" value="1"/>
</dbReference>
<name>A0A7C9PH87_9BURK</name>
<dbReference type="EMBL" id="JAAGOH010000008">
    <property type="protein sequence ID" value="NDY91292.1"/>
    <property type="molecule type" value="Genomic_DNA"/>
</dbReference>
<feature type="compositionally biased region" description="Polar residues" evidence="2">
    <location>
        <begin position="1499"/>
        <end position="1509"/>
    </location>
</feature>
<feature type="domain" description="Alpha-2-macroglobulin" evidence="4">
    <location>
        <begin position="911"/>
        <end position="1001"/>
    </location>
</feature>
<dbReference type="SMART" id="SM01419">
    <property type="entry name" value="Thiol-ester_cl"/>
    <property type="match status" value="1"/>
</dbReference>
<evidence type="ECO:0000256" key="1">
    <source>
        <dbReference type="ARBA" id="ARBA00010556"/>
    </source>
</evidence>
<dbReference type="InterPro" id="IPR001599">
    <property type="entry name" value="Macroglobln_a2"/>
</dbReference>
<evidence type="ECO:0000256" key="2">
    <source>
        <dbReference type="SAM" id="MobiDB-lite"/>
    </source>
</evidence>
<dbReference type="Pfam" id="PF00207">
    <property type="entry name" value="A2M"/>
    <property type="match status" value="1"/>
</dbReference>
<evidence type="ECO:0000313" key="5">
    <source>
        <dbReference type="EMBL" id="NDY91292.1"/>
    </source>
</evidence>
<organism evidence="5 6">
    <name type="scientific">Ideonella livida</name>
    <dbReference type="NCBI Taxonomy" id="2707176"/>
    <lineage>
        <taxon>Bacteria</taxon>
        <taxon>Pseudomonadati</taxon>
        <taxon>Pseudomonadota</taxon>
        <taxon>Betaproteobacteria</taxon>
        <taxon>Burkholderiales</taxon>
        <taxon>Sphaerotilaceae</taxon>
        <taxon>Ideonella</taxon>
    </lineage>
</organism>
<dbReference type="SMART" id="SM01359">
    <property type="entry name" value="A2M_N_2"/>
    <property type="match status" value="1"/>
</dbReference>
<evidence type="ECO:0000259" key="3">
    <source>
        <dbReference type="SMART" id="SM01359"/>
    </source>
</evidence>
<dbReference type="InterPro" id="IPR047565">
    <property type="entry name" value="Alpha-macroglob_thiol-ester_cl"/>
</dbReference>
<dbReference type="PANTHER" id="PTHR40094:SF1">
    <property type="entry name" value="UBIQUITIN DOMAIN-CONTAINING PROTEIN"/>
    <property type="match status" value="1"/>
</dbReference>
<dbReference type="InterPro" id="IPR013783">
    <property type="entry name" value="Ig-like_fold"/>
</dbReference>
<feature type="domain" description="Alpha-2-macroglobulin bait region" evidence="3">
    <location>
        <begin position="700"/>
        <end position="846"/>
    </location>
</feature>
<protein>
    <submittedName>
        <fullName evidence="5">Alpha-2-macroglobulin family protein</fullName>
    </submittedName>
</protein>
<evidence type="ECO:0000313" key="6">
    <source>
        <dbReference type="Proteomes" id="UP000484255"/>
    </source>
</evidence>
<gene>
    <name evidence="5" type="ORF">G3A44_08830</name>
</gene>
<dbReference type="Pfam" id="PF07703">
    <property type="entry name" value="A2M_BRD"/>
    <property type="match status" value="1"/>
</dbReference>
<dbReference type="InterPro" id="IPR051802">
    <property type="entry name" value="YfhM-like"/>
</dbReference>
<dbReference type="Gene3D" id="2.60.40.1930">
    <property type="match status" value="1"/>
</dbReference>
<feature type="region of interest" description="Disordered" evidence="2">
    <location>
        <begin position="1470"/>
        <end position="1509"/>
    </location>
</feature>
<evidence type="ECO:0000259" key="4">
    <source>
        <dbReference type="SMART" id="SM01360"/>
    </source>
</evidence>
<proteinExistence type="inferred from homology"/>
<dbReference type="SMART" id="SM01360">
    <property type="entry name" value="A2M"/>
    <property type="match status" value="1"/>
</dbReference>
<dbReference type="Gene3D" id="1.50.10.20">
    <property type="match status" value="1"/>
</dbReference>
<sequence>MARTSHPAAPRPAFSRLVGRPRGPATALLVSALAGLLPAPPHPGGLGGPVAVAAPSAPASAPAPVAESPLANERQPYSGEPFFLLTDATYGSQEPPQVRLELQDPHGTSALGGVDIALYRIPDALGFLRQQRNLHRVRVPAPAAPEGLSNTLTHLWDSWWVRSRQAWRDLFSPQARQAVTAQAPALRTPADLTRPSAFQEPPSHRPIPGLPLVQRFRYPVHAARPIAPPEGLALEGSSSGFIGPAAGNVMVPLTAKGQGLPPGLYLVEASAGLHRATTLLFVSDTVALTKVSGQQMLVWSARRDNAQAVPGTRVLWTDGVGVLQSGQTDGRGLLRLAKAAPEQSYVFGQDPAGGVFISENFYYDSEIYNARVYAVTDRPLYRPGDEVKVKITGREFRNARDSVPLADGPLQLQALDPVGQVVAQQRTTFSGQRGADTQFHLPANAPAGGYELRLTLRDEVYAAAFRVADYQKPHFELQWLPDKPDFSTGEAVTGRLQLHYPDGRPVVGAQVSLSARAQQLSLIDGELDYAGAFPVKLSQSELTTDAKGMARFSLPPAEVASRYLLSALAADGAAYRVRGHQELLVERGGAAWALQAERQFSAPGESVRLQWTPSRRISLGGGAVEPARPVQLDWLRQEDRSRGSQPIAAAASSAAGGQSTLNLVRPGTYTLQLRDARGRLVGASHHTVTGPGVQVPAGSIAITLDQPRYLPGQTATALVTFSRPVEQALISLERDSVEAASLLTDGGDGLRTERLTPHQWRVQIPVTAAMAPNITFSVGLVQDGALVFENQGLRVEQARVQVGLRTERAVYAPGETVAVEVSTQVGGRPVAAEVSVGVVDEMIYVLQPEIAPSIEDFFFHPRRNNVRTSASLSFIGYDLATQALGQLPGQRGHPERALKVQERPRRDEVDTAAWQPRLRTDASGRTRFTFVMPDALSRWRLTGRAMTAEGLVGQQTAWVRSDKPYYLKWTSPDWQRLGDQAQASVAVFSQQAGERPAELRVSGLGPTPRRLPLLLRPGANFVHLPLEATQLQAPDLSLSLWVTPPGSGAPVEADRLQPRLRRQAPGWAAPRELVLDLSQGPVPLALPPDAHNLRLTLSADPAAGAFSRWIDELVDLPWGGVEQTASRLLPLTLALEHLTPGQEALAPWLTQRLAGGRLRLAQLASPQARFAWWGRHMAPDPFLTLYAYHADWRASQALQQPLPPAHWQRLLEVYAKAAPQLPPLQRALALDWMAQMGLPVQSLQAALLDDLQAGAARAPATPRIRPGQHSLVLADAADPEARDMAWVLATHTIRRSSIAGGNAAPPAPALAAAGRLAASPQPLAQALLALAGPGLGWNSATTARQRALALLGRVRGELAGPDRALALGWLHTALGGPPNARANLPAAGGSLLAAGRLAVPNLPAPWQPLAQTSAWGQPQYRLAPGAALPAQLAAAGSARHAFLRFDSALVPTTAPALPVQLQRRLYKVTTRPHPAEQATADEAEAPNPAGPPPTPLASTRRQVSLQPVSPGSPLDANALYLDEVQLRATGPRLRWALLQVALPPGAAVETSTWGLDLPAGKSAEPAWRPLEAATAQPVDGGYGVPLDVLPAQQTVTVRHLLRFSQRGVFQLPPARLWRVYEPEAKATENASPWGRLEVR</sequence>
<keyword evidence="6" id="KW-1185">Reference proteome</keyword>
<comment type="similarity">
    <text evidence="1">Belongs to the protease inhibitor I39 (alpha-2-macroglobulin) family. Bacterial alpha-2-macroglobulin subfamily.</text>
</comment>
<dbReference type="RefSeq" id="WP_163457143.1">
    <property type="nucleotide sequence ID" value="NZ_JAAGOH010000008.1"/>
</dbReference>
<reference evidence="5 6" key="1">
    <citation type="submission" date="2020-02" db="EMBL/GenBank/DDBJ databases">
        <title>Ideonella bacterium strain TBM-1.</title>
        <authorList>
            <person name="Chen W.-M."/>
        </authorList>
    </citation>
    <scope>NUCLEOTIDE SEQUENCE [LARGE SCALE GENOMIC DNA]</scope>
    <source>
        <strain evidence="5 6">TBM-1</strain>
    </source>
</reference>